<evidence type="ECO:0000313" key="1">
    <source>
        <dbReference type="EMBL" id="OEH93787.1"/>
    </source>
</evidence>
<dbReference type="AlphaFoldDB" id="A0A1E5LI86"/>
<name>A0A1E5LI86_9BACI</name>
<gene>
    <name evidence="1" type="ORF">BFG57_11435</name>
</gene>
<dbReference type="EMBL" id="MJEH01000009">
    <property type="protein sequence ID" value="OEH93787.1"/>
    <property type="molecule type" value="Genomic_DNA"/>
</dbReference>
<dbReference type="Proteomes" id="UP000095209">
    <property type="component" value="Unassembled WGS sequence"/>
</dbReference>
<reference evidence="1 2" key="1">
    <citation type="submission" date="2016-08" db="EMBL/GenBank/DDBJ databases">
        <title>Genome of Bacillus solimangrovi GH2-4.</title>
        <authorList>
            <person name="Lim S."/>
            <person name="Kim B.-C."/>
        </authorList>
    </citation>
    <scope>NUCLEOTIDE SEQUENCE [LARGE SCALE GENOMIC DNA]</scope>
    <source>
        <strain evidence="1 2">GH2-4</strain>
    </source>
</reference>
<evidence type="ECO:0000313" key="2">
    <source>
        <dbReference type="Proteomes" id="UP000095209"/>
    </source>
</evidence>
<comment type="caution">
    <text evidence="1">The sequence shown here is derived from an EMBL/GenBank/DDBJ whole genome shotgun (WGS) entry which is preliminary data.</text>
</comment>
<sequence>MVDEEYDINMFNLSDRGRGYSKQSKMKRECDNMSDNKFKEGHFILLGDEYFKILENYWDKCAKVVDKEGTIIGSFYFQYGDEMAQIVTDEQKIELLENSFNKH</sequence>
<accession>A0A1E5LI86</accession>
<proteinExistence type="predicted"/>
<protein>
    <submittedName>
        <fullName evidence="1">Uncharacterized protein</fullName>
    </submittedName>
</protein>
<organism evidence="1 2">
    <name type="scientific">Bacillus solimangrovi</name>
    <dbReference type="NCBI Taxonomy" id="1305675"/>
    <lineage>
        <taxon>Bacteria</taxon>
        <taxon>Bacillati</taxon>
        <taxon>Bacillota</taxon>
        <taxon>Bacilli</taxon>
        <taxon>Bacillales</taxon>
        <taxon>Bacillaceae</taxon>
        <taxon>Bacillus</taxon>
    </lineage>
</organism>
<keyword evidence="2" id="KW-1185">Reference proteome</keyword>